<keyword evidence="4" id="KW-1185">Reference proteome</keyword>
<evidence type="ECO:0000256" key="1">
    <source>
        <dbReference type="SAM" id="Phobius"/>
    </source>
</evidence>
<keyword evidence="1 2" id="KW-0812">Transmembrane</keyword>
<keyword evidence="1" id="KW-0472">Membrane</keyword>
<dbReference type="AlphaFoldDB" id="A0A072TRB1"/>
<reference evidence="2 4" key="1">
    <citation type="journal article" date="2011" name="Nature">
        <title>The Medicago genome provides insight into the evolution of rhizobial symbioses.</title>
        <authorList>
            <person name="Young N.D."/>
            <person name="Debelle F."/>
            <person name="Oldroyd G.E."/>
            <person name="Geurts R."/>
            <person name="Cannon S.B."/>
            <person name="Udvardi M.K."/>
            <person name="Benedito V.A."/>
            <person name="Mayer K.F."/>
            <person name="Gouzy J."/>
            <person name="Schoof H."/>
            <person name="Van de Peer Y."/>
            <person name="Proost S."/>
            <person name="Cook D.R."/>
            <person name="Meyers B.C."/>
            <person name="Spannagl M."/>
            <person name="Cheung F."/>
            <person name="De Mita S."/>
            <person name="Krishnakumar V."/>
            <person name="Gundlach H."/>
            <person name="Zhou S."/>
            <person name="Mudge J."/>
            <person name="Bharti A.K."/>
            <person name="Murray J.D."/>
            <person name="Naoumkina M.A."/>
            <person name="Rosen B."/>
            <person name="Silverstein K.A."/>
            <person name="Tang H."/>
            <person name="Rombauts S."/>
            <person name="Zhao P.X."/>
            <person name="Zhou P."/>
            <person name="Barbe V."/>
            <person name="Bardou P."/>
            <person name="Bechner M."/>
            <person name="Bellec A."/>
            <person name="Berger A."/>
            <person name="Berges H."/>
            <person name="Bidwell S."/>
            <person name="Bisseling T."/>
            <person name="Choisne N."/>
            <person name="Couloux A."/>
            <person name="Denny R."/>
            <person name="Deshpande S."/>
            <person name="Dai X."/>
            <person name="Doyle J.J."/>
            <person name="Dudez A.M."/>
            <person name="Farmer A.D."/>
            <person name="Fouteau S."/>
            <person name="Franken C."/>
            <person name="Gibelin C."/>
            <person name="Gish J."/>
            <person name="Goldstein S."/>
            <person name="Gonzalez A.J."/>
            <person name="Green P.J."/>
            <person name="Hallab A."/>
            <person name="Hartog M."/>
            <person name="Hua A."/>
            <person name="Humphray S.J."/>
            <person name="Jeong D.H."/>
            <person name="Jing Y."/>
            <person name="Jocker A."/>
            <person name="Kenton S.M."/>
            <person name="Kim D.J."/>
            <person name="Klee K."/>
            <person name="Lai H."/>
            <person name="Lang C."/>
            <person name="Lin S."/>
            <person name="Macmil S.L."/>
            <person name="Magdelenat G."/>
            <person name="Matthews L."/>
            <person name="McCorrison J."/>
            <person name="Monaghan E.L."/>
            <person name="Mun J.H."/>
            <person name="Najar F.Z."/>
            <person name="Nicholson C."/>
            <person name="Noirot C."/>
            <person name="O'Bleness M."/>
            <person name="Paule C.R."/>
            <person name="Poulain J."/>
            <person name="Prion F."/>
            <person name="Qin B."/>
            <person name="Qu C."/>
            <person name="Retzel E.F."/>
            <person name="Riddle C."/>
            <person name="Sallet E."/>
            <person name="Samain S."/>
            <person name="Samson N."/>
            <person name="Sanders I."/>
            <person name="Saurat O."/>
            <person name="Scarpelli C."/>
            <person name="Schiex T."/>
            <person name="Segurens B."/>
            <person name="Severin A.J."/>
            <person name="Sherrier D.J."/>
            <person name="Shi R."/>
            <person name="Sims S."/>
            <person name="Singer S.R."/>
            <person name="Sinharoy S."/>
            <person name="Sterck L."/>
            <person name="Viollet A."/>
            <person name="Wang B.B."/>
            <person name="Wang K."/>
            <person name="Wang M."/>
            <person name="Wang X."/>
            <person name="Warfsmann J."/>
            <person name="Weissenbach J."/>
            <person name="White D.D."/>
            <person name="White J.D."/>
            <person name="Wiley G.B."/>
            <person name="Wincker P."/>
            <person name="Xing Y."/>
            <person name="Yang L."/>
            <person name="Yao Z."/>
            <person name="Ying F."/>
            <person name="Zhai J."/>
            <person name="Zhou L."/>
            <person name="Zuber A."/>
            <person name="Denarie J."/>
            <person name="Dixon R.A."/>
            <person name="May G.D."/>
            <person name="Schwartz D.C."/>
            <person name="Rogers J."/>
            <person name="Quetier F."/>
            <person name="Town C.D."/>
            <person name="Roe B.A."/>
        </authorList>
    </citation>
    <scope>NUCLEOTIDE SEQUENCE [LARGE SCALE GENOMIC DNA]</scope>
    <source>
        <strain evidence="2">A17</strain>
        <strain evidence="3 4">cv. Jemalong A17</strain>
    </source>
</reference>
<dbReference type="EnsemblPlants" id="KEH19917">
    <property type="protein sequence ID" value="KEH19917"/>
    <property type="gene ID" value="MTR_8g061995"/>
</dbReference>
<feature type="transmembrane region" description="Helical" evidence="1">
    <location>
        <begin position="36"/>
        <end position="56"/>
    </location>
</feature>
<keyword evidence="1" id="KW-1133">Transmembrane helix</keyword>
<evidence type="ECO:0000313" key="4">
    <source>
        <dbReference type="Proteomes" id="UP000002051"/>
    </source>
</evidence>
<evidence type="ECO:0000313" key="3">
    <source>
        <dbReference type="EnsemblPlants" id="KEH19917"/>
    </source>
</evidence>
<accession>A0A072TRB1</accession>
<dbReference type="HOGENOM" id="CLU_2658286_0_0_1"/>
<evidence type="ECO:0000313" key="2">
    <source>
        <dbReference type="EMBL" id="KEH19917.1"/>
    </source>
</evidence>
<protein>
    <submittedName>
        <fullName evidence="2">Transmembrane protein, putative</fullName>
    </submittedName>
</protein>
<name>A0A072TRB1_MEDTR</name>
<dbReference type="EMBL" id="CM001224">
    <property type="protein sequence ID" value="KEH19917.1"/>
    <property type="molecule type" value="Genomic_DNA"/>
</dbReference>
<sequence length="76" mass="8617">MWCDNLSAKALASNPVMHARFKHIEIDVHYHNVRIISVYSLSFFLSTMLLAIRMFVPAVSVVVKMIDAPLAARDFP</sequence>
<gene>
    <name evidence="2" type="ordered locus">MTR_8g061995</name>
</gene>
<dbReference type="Proteomes" id="UP000002051">
    <property type="component" value="Chromosome 8"/>
</dbReference>
<reference evidence="3" key="3">
    <citation type="submission" date="2015-04" db="UniProtKB">
        <authorList>
            <consortium name="EnsemblPlants"/>
        </authorList>
    </citation>
    <scope>IDENTIFICATION</scope>
    <source>
        <strain evidence="3">cv. Jemalong A17</strain>
    </source>
</reference>
<proteinExistence type="predicted"/>
<organism evidence="2 4">
    <name type="scientific">Medicago truncatula</name>
    <name type="common">Barrel medic</name>
    <name type="synonym">Medicago tribuloides</name>
    <dbReference type="NCBI Taxonomy" id="3880"/>
    <lineage>
        <taxon>Eukaryota</taxon>
        <taxon>Viridiplantae</taxon>
        <taxon>Streptophyta</taxon>
        <taxon>Embryophyta</taxon>
        <taxon>Tracheophyta</taxon>
        <taxon>Spermatophyta</taxon>
        <taxon>Magnoliopsida</taxon>
        <taxon>eudicotyledons</taxon>
        <taxon>Gunneridae</taxon>
        <taxon>Pentapetalae</taxon>
        <taxon>rosids</taxon>
        <taxon>fabids</taxon>
        <taxon>Fabales</taxon>
        <taxon>Fabaceae</taxon>
        <taxon>Papilionoideae</taxon>
        <taxon>50 kb inversion clade</taxon>
        <taxon>NPAAA clade</taxon>
        <taxon>Hologalegina</taxon>
        <taxon>IRL clade</taxon>
        <taxon>Trifolieae</taxon>
        <taxon>Medicago</taxon>
    </lineage>
</organism>
<reference evidence="2 4" key="2">
    <citation type="journal article" date="2014" name="BMC Genomics">
        <title>An improved genome release (version Mt4.0) for the model legume Medicago truncatula.</title>
        <authorList>
            <person name="Tang H."/>
            <person name="Krishnakumar V."/>
            <person name="Bidwell S."/>
            <person name="Rosen B."/>
            <person name="Chan A."/>
            <person name="Zhou S."/>
            <person name="Gentzbittel L."/>
            <person name="Childs K.L."/>
            <person name="Yandell M."/>
            <person name="Gundlach H."/>
            <person name="Mayer K.F."/>
            <person name="Schwartz D.C."/>
            <person name="Town C.D."/>
        </authorList>
    </citation>
    <scope>GENOME REANNOTATION</scope>
    <source>
        <strain evidence="2">A17</strain>
        <strain evidence="3 4">cv. Jemalong A17</strain>
    </source>
</reference>